<accession>A0A7S1A340</accession>
<reference evidence="1" key="1">
    <citation type="submission" date="2021-01" db="EMBL/GenBank/DDBJ databases">
        <authorList>
            <person name="Corre E."/>
            <person name="Pelletier E."/>
            <person name="Niang G."/>
            <person name="Scheremetjew M."/>
            <person name="Finn R."/>
            <person name="Kale V."/>
            <person name="Holt S."/>
            <person name="Cochrane G."/>
            <person name="Meng A."/>
            <person name="Brown T."/>
            <person name="Cohen L."/>
        </authorList>
    </citation>
    <scope>NUCLEOTIDE SEQUENCE</scope>
</reference>
<sequence>MVLYYYIAVASVVCCHGFQASPQKLRHPVATLNSAPEAHLASVEEKVPSQLAGTKIESGTYFIRSTPMHMVLTELMLNNPVIRMINNVFFLPVNPVRRGRTGK</sequence>
<dbReference type="EMBL" id="HBFQ01021807">
    <property type="protein sequence ID" value="CAD8840910.1"/>
    <property type="molecule type" value="Transcribed_RNA"/>
</dbReference>
<protein>
    <submittedName>
        <fullName evidence="1">Uncharacterized protein</fullName>
    </submittedName>
</protein>
<evidence type="ECO:0000313" key="1">
    <source>
        <dbReference type="EMBL" id="CAD8840910.1"/>
    </source>
</evidence>
<gene>
    <name evidence="1" type="ORF">NSCI0253_LOCUS15258</name>
</gene>
<dbReference type="AlphaFoldDB" id="A0A7S1A340"/>
<name>A0A7S1A340_NOCSC</name>
<organism evidence="1">
    <name type="scientific">Noctiluca scintillans</name>
    <name type="common">Sea sparkle</name>
    <name type="synonym">Red tide dinoflagellate</name>
    <dbReference type="NCBI Taxonomy" id="2966"/>
    <lineage>
        <taxon>Eukaryota</taxon>
        <taxon>Sar</taxon>
        <taxon>Alveolata</taxon>
        <taxon>Dinophyceae</taxon>
        <taxon>Noctilucales</taxon>
        <taxon>Noctilucaceae</taxon>
        <taxon>Noctiluca</taxon>
    </lineage>
</organism>
<proteinExistence type="predicted"/>